<evidence type="ECO:0000313" key="2">
    <source>
        <dbReference type="EMBL" id="AMB87515.1"/>
    </source>
</evidence>
<evidence type="ECO:0000313" key="3">
    <source>
        <dbReference type="Proteomes" id="UP000063229"/>
    </source>
</evidence>
<dbReference type="AlphaFoldDB" id="A0A0X1T639"/>
<proteinExistence type="predicted"/>
<dbReference type="RefSeq" id="WP_060783642.1">
    <property type="nucleotide sequence ID" value="NZ_CP014135.1"/>
</dbReference>
<gene>
    <name evidence="2" type="ORF">AWM79_20350</name>
</gene>
<accession>A0A0X1T639</accession>
<organism evidence="2 3">
    <name type="scientific">Pseudomonas agarici</name>
    <dbReference type="NCBI Taxonomy" id="46677"/>
    <lineage>
        <taxon>Bacteria</taxon>
        <taxon>Pseudomonadati</taxon>
        <taxon>Pseudomonadota</taxon>
        <taxon>Gammaproteobacteria</taxon>
        <taxon>Pseudomonadales</taxon>
        <taxon>Pseudomonadaceae</taxon>
        <taxon>Pseudomonas</taxon>
    </lineage>
</organism>
<dbReference type="KEGG" id="pagb:AWM79_20350"/>
<name>A0A0X1T639_PSEAA</name>
<dbReference type="Proteomes" id="UP000063229">
    <property type="component" value="Chromosome"/>
</dbReference>
<protein>
    <recommendedName>
        <fullName evidence="4">Methionine-rich peptide X</fullName>
    </recommendedName>
</protein>
<sequence length="84" mass="9269">MRNSIVYSAILASTIIFGTVSVAVAEPSKNIVQGSSEMMKGEGMHMMDGNKMPMMQEMNSMMKNCNEMMQNMNKHMGQGDSKAQ</sequence>
<feature type="signal peptide" evidence="1">
    <location>
        <begin position="1"/>
        <end position="25"/>
    </location>
</feature>
<dbReference type="EMBL" id="CP014135">
    <property type="protein sequence ID" value="AMB87515.1"/>
    <property type="molecule type" value="Genomic_DNA"/>
</dbReference>
<reference evidence="3" key="1">
    <citation type="submission" date="2016-01" db="EMBL/GenBank/DDBJ databases">
        <authorList>
            <person name="Storey N.H."/>
            <person name="Neuman B.W."/>
        </authorList>
    </citation>
    <scope>NUCLEOTIDE SEQUENCE [LARGE SCALE GENOMIC DNA]</scope>
    <source>
        <strain evidence="3">NCPPB 2472</strain>
    </source>
</reference>
<evidence type="ECO:0000256" key="1">
    <source>
        <dbReference type="SAM" id="SignalP"/>
    </source>
</evidence>
<feature type="chain" id="PRO_5007036074" description="Methionine-rich peptide X" evidence="1">
    <location>
        <begin position="26"/>
        <end position="84"/>
    </location>
</feature>
<evidence type="ECO:0008006" key="4">
    <source>
        <dbReference type="Google" id="ProtNLM"/>
    </source>
</evidence>
<keyword evidence="3" id="KW-1185">Reference proteome</keyword>
<keyword evidence="1" id="KW-0732">Signal</keyword>
<dbReference type="STRING" id="46677.AWM79_20350"/>